<gene>
    <name evidence="2" type="ORF">HGA08_24390</name>
</gene>
<keyword evidence="1" id="KW-0732">Signal</keyword>
<accession>A0A846Y617</accession>
<evidence type="ECO:0000313" key="3">
    <source>
        <dbReference type="Proteomes" id="UP000565711"/>
    </source>
</evidence>
<proteinExistence type="predicted"/>
<evidence type="ECO:0000313" key="2">
    <source>
        <dbReference type="EMBL" id="NKY53342.1"/>
    </source>
</evidence>
<sequence>MFRVAALIPSPLVLIPELAGAAPLTDADHPAAQVPPLRAAVVQAGRRLGEYARNWTVVGAGTGCVAGVGTLRGFGADVRMALSDEELRTGAEPDPRWPVPLLVGAWLRGQVSGSGRDGRGPDPIEAEALAIDPDTDPDGCAELGTRLRARLDGDATPRGVLVVADGAATLSTTSPGYLDPRAEAEQQRIDAALDAGDRAALATLDDTLCGELEVAGRPGYQVLAGLFERDDADPEVETLYRAAPFGVGYHVSLWHPAGTR</sequence>
<dbReference type="Proteomes" id="UP000565711">
    <property type="component" value="Unassembled WGS sequence"/>
</dbReference>
<protein>
    <submittedName>
        <fullName evidence="2">Uncharacterized protein</fullName>
    </submittedName>
</protein>
<dbReference type="RefSeq" id="WP_067878727.1">
    <property type="nucleotide sequence ID" value="NZ_JAAXOP010000017.1"/>
</dbReference>
<feature type="chain" id="PRO_5032909644" evidence="1">
    <location>
        <begin position="22"/>
        <end position="260"/>
    </location>
</feature>
<keyword evidence="3" id="KW-1185">Reference proteome</keyword>
<reference evidence="2 3" key="1">
    <citation type="submission" date="2020-04" db="EMBL/GenBank/DDBJ databases">
        <title>MicrobeNet Type strains.</title>
        <authorList>
            <person name="Nicholson A.C."/>
        </authorList>
    </citation>
    <scope>NUCLEOTIDE SEQUENCE [LARGE SCALE GENOMIC DNA]</scope>
    <source>
        <strain evidence="2 3">JCM 12354</strain>
    </source>
</reference>
<feature type="signal peptide" evidence="1">
    <location>
        <begin position="1"/>
        <end position="21"/>
    </location>
</feature>
<comment type="caution">
    <text evidence="2">The sequence shown here is derived from an EMBL/GenBank/DDBJ whole genome shotgun (WGS) entry which is preliminary data.</text>
</comment>
<dbReference type="Gene3D" id="3.40.830.10">
    <property type="entry name" value="LigB-like"/>
    <property type="match status" value="1"/>
</dbReference>
<dbReference type="AlphaFoldDB" id="A0A846Y617"/>
<name>A0A846Y617_9NOCA</name>
<dbReference type="EMBL" id="JAAXOP010000017">
    <property type="protein sequence ID" value="NKY53342.1"/>
    <property type="molecule type" value="Genomic_DNA"/>
</dbReference>
<evidence type="ECO:0000256" key="1">
    <source>
        <dbReference type="SAM" id="SignalP"/>
    </source>
</evidence>
<organism evidence="2 3">
    <name type="scientific">Nocardia vermiculata</name>
    <dbReference type="NCBI Taxonomy" id="257274"/>
    <lineage>
        <taxon>Bacteria</taxon>
        <taxon>Bacillati</taxon>
        <taxon>Actinomycetota</taxon>
        <taxon>Actinomycetes</taxon>
        <taxon>Mycobacteriales</taxon>
        <taxon>Nocardiaceae</taxon>
        <taxon>Nocardia</taxon>
    </lineage>
</organism>